<name>A0AA36C6X8_9BILA</name>
<proteinExistence type="predicted"/>
<evidence type="ECO:0000313" key="2">
    <source>
        <dbReference type="Proteomes" id="UP001177023"/>
    </source>
</evidence>
<organism evidence="1 2">
    <name type="scientific">Mesorhabditis spiculigera</name>
    <dbReference type="NCBI Taxonomy" id="96644"/>
    <lineage>
        <taxon>Eukaryota</taxon>
        <taxon>Metazoa</taxon>
        <taxon>Ecdysozoa</taxon>
        <taxon>Nematoda</taxon>
        <taxon>Chromadorea</taxon>
        <taxon>Rhabditida</taxon>
        <taxon>Rhabditina</taxon>
        <taxon>Rhabditomorpha</taxon>
        <taxon>Rhabditoidea</taxon>
        <taxon>Rhabditidae</taxon>
        <taxon>Mesorhabditinae</taxon>
        <taxon>Mesorhabditis</taxon>
    </lineage>
</organism>
<sequence>MMLSVEDQFSKETVAEFLSYLTMEDLAKIKDKVELICLSTQDEMARKLSIRDGRRLSAWKDHFKPLEQEAEPIKNFLKNKLAAAGEIIKYYEANMDSLEDMRTVEGQKRFGAKAKQTSCSLIFHCTNAVDAAIAPNLAEMFLVLAKALNSGRLESELTLSLSFRRFSPEQDSRIKIFTETTVTGDLLRQIYEILGENRVARDVFHVKVVSEVSVVMRRYFDPWIDYQPFEPLHEGMLHEYEELANEFEASNYDL</sequence>
<keyword evidence="2" id="KW-1185">Reference proteome</keyword>
<feature type="non-terminal residue" evidence="1">
    <location>
        <position position="254"/>
    </location>
</feature>
<dbReference type="EMBL" id="CATQJA010000593">
    <property type="protein sequence ID" value="CAJ0561904.1"/>
    <property type="molecule type" value="Genomic_DNA"/>
</dbReference>
<gene>
    <name evidence="1" type="ORF">MSPICULIGERA_LOCUS1969</name>
</gene>
<dbReference type="Proteomes" id="UP001177023">
    <property type="component" value="Unassembled WGS sequence"/>
</dbReference>
<comment type="caution">
    <text evidence="1">The sequence shown here is derived from an EMBL/GenBank/DDBJ whole genome shotgun (WGS) entry which is preliminary data.</text>
</comment>
<dbReference type="AlphaFoldDB" id="A0AA36C6X8"/>
<evidence type="ECO:0000313" key="1">
    <source>
        <dbReference type="EMBL" id="CAJ0561904.1"/>
    </source>
</evidence>
<reference evidence="1" key="1">
    <citation type="submission" date="2023-06" db="EMBL/GenBank/DDBJ databases">
        <authorList>
            <person name="Delattre M."/>
        </authorList>
    </citation>
    <scope>NUCLEOTIDE SEQUENCE</scope>
    <source>
        <strain evidence="1">AF72</strain>
    </source>
</reference>
<accession>A0AA36C6X8</accession>
<protein>
    <submittedName>
        <fullName evidence="1">Uncharacterized protein</fullName>
    </submittedName>
</protein>